<dbReference type="Gene3D" id="1.10.40.30">
    <property type="entry name" value="Fumarase/aspartase (C-terminal domain)"/>
    <property type="match status" value="1"/>
</dbReference>
<evidence type="ECO:0000256" key="10">
    <source>
        <dbReference type="ARBA" id="ARBA00030717"/>
    </source>
</evidence>
<dbReference type="InterPro" id="IPR019468">
    <property type="entry name" value="AdenyloSucc_lyase_C"/>
</dbReference>
<dbReference type="GO" id="GO:0005829">
    <property type="term" value="C:cytosol"/>
    <property type="evidence" value="ECO:0007669"/>
    <property type="project" value="TreeGrafter"/>
</dbReference>
<comment type="catalytic activity">
    <reaction evidence="11 12">
        <text>N(6)-(1,2-dicarboxyethyl)-AMP = fumarate + AMP</text>
        <dbReference type="Rhea" id="RHEA:16853"/>
        <dbReference type="ChEBI" id="CHEBI:29806"/>
        <dbReference type="ChEBI" id="CHEBI:57567"/>
        <dbReference type="ChEBI" id="CHEBI:456215"/>
        <dbReference type="EC" id="4.3.2.2"/>
    </reaction>
</comment>
<keyword evidence="8 12" id="KW-0658">Purine biosynthesis</keyword>
<evidence type="ECO:0000256" key="11">
    <source>
        <dbReference type="ARBA" id="ARBA00047513"/>
    </source>
</evidence>
<dbReference type="Gene3D" id="1.20.200.10">
    <property type="entry name" value="Fumarase/aspartase (Central domain)"/>
    <property type="match status" value="1"/>
</dbReference>
<keyword evidence="9 12" id="KW-0456">Lyase</keyword>
<dbReference type="UniPathway" id="UPA00074">
    <property type="reaction ID" value="UER00132"/>
</dbReference>
<evidence type="ECO:0000256" key="5">
    <source>
        <dbReference type="ARBA" id="ARBA00011668"/>
    </source>
</evidence>
<accession>A0A8H3IXI5</accession>
<reference evidence="14" key="1">
    <citation type="submission" date="2021-03" db="EMBL/GenBank/DDBJ databases">
        <authorList>
            <person name="Tagirdzhanova G."/>
        </authorList>
    </citation>
    <scope>NUCLEOTIDE SEQUENCE</scope>
</reference>
<dbReference type="FunFam" id="1.10.40.30:FF:000005">
    <property type="entry name" value="Adenylosuccinate lyase"/>
    <property type="match status" value="1"/>
</dbReference>
<evidence type="ECO:0000256" key="4">
    <source>
        <dbReference type="ARBA" id="ARBA00008273"/>
    </source>
</evidence>
<evidence type="ECO:0000256" key="6">
    <source>
        <dbReference type="ARBA" id="ARBA00012339"/>
    </source>
</evidence>
<dbReference type="NCBIfam" id="TIGR00928">
    <property type="entry name" value="purB"/>
    <property type="match status" value="1"/>
</dbReference>
<dbReference type="UniPathway" id="UPA00075">
    <property type="reaction ID" value="UER00336"/>
</dbReference>
<evidence type="ECO:0000259" key="13">
    <source>
        <dbReference type="SMART" id="SM00998"/>
    </source>
</evidence>
<dbReference type="Proteomes" id="UP000664521">
    <property type="component" value="Unassembled WGS sequence"/>
</dbReference>
<comment type="pathway">
    <text evidence="3 12">Purine metabolism; AMP biosynthesis via de novo pathway; AMP from IMP: step 2/2.</text>
</comment>
<dbReference type="InterPro" id="IPR000362">
    <property type="entry name" value="Fumarate_lyase_fam"/>
</dbReference>
<dbReference type="AlphaFoldDB" id="A0A8H3IXI5"/>
<protein>
    <recommendedName>
        <fullName evidence="7 12">Adenylosuccinate lyase</fullName>
        <shortName evidence="12">ASL</shortName>
        <ecNumber evidence="6 12">4.3.2.2</ecNumber>
    </recommendedName>
    <alternativeName>
        <fullName evidence="10 12">Adenylosuccinase</fullName>
    </alternativeName>
</protein>
<evidence type="ECO:0000256" key="9">
    <source>
        <dbReference type="ARBA" id="ARBA00023239"/>
    </source>
</evidence>
<dbReference type="SUPFAM" id="SSF48557">
    <property type="entry name" value="L-aspartase-like"/>
    <property type="match status" value="1"/>
</dbReference>
<dbReference type="InterPro" id="IPR020557">
    <property type="entry name" value="Fumarate_lyase_CS"/>
</dbReference>
<dbReference type="Gene3D" id="1.10.275.60">
    <property type="match status" value="1"/>
</dbReference>
<dbReference type="GO" id="GO:0004018">
    <property type="term" value="F:N6-(1,2-dicarboxyethyl)AMP AMP-lyase (fumarate-forming) activity"/>
    <property type="evidence" value="ECO:0007669"/>
    <property type="project" value="InterPro"/>
</dbReference>
<evidence type="ECO:0000256" key="7">
    <source>
        <dbReference type="ARBA" id="ARBA00017058"/>
    </source>
</evidence>
<dbReference type="PANTHER" id="PTHR43172:SF1">
    <property type="entry name" value="ADENYLOSUCCINATE LYASE"/>
    <property type="match status" value="1"/>
</dbReference>
<gene>
    <name evidence="14" type="primary">ADE13_2</name>
    <name evidence="14" type="ORF">HETSPECPRED_008377</name>
</gene>
<dbReference type="Pfam" id="PF00206">
    <property type="entry name" value="Lyase_1"/>
    <property type="match status" value="1"/>
</dbReference>
<dbReference type="GO" id="GO:0044208">
    <property type="term" value="P:'de novo' AMP biosynthetic process"/>
    <property type="evidence" value="ECO:0007669"/>
    <property type="project" value="UniProtKB-UniPathway"/>
</dbReference>
<keyword evidence="15" id="KW-1185">Reference proteome</keyword>
<dbReference type="CDD" id="cd03302">
    <property type="entry name" value="Adenylsuccinate_lyase_2"/>
    <property type="match status" value="1"/>
</dbReference>
<dbReference type="InterPro" id="IPR004769">
    <property type="entry name" value="Pur_lyase"/>
</dbReference>
<dbReference type="InterPro" id="IPR008948">
    <property type="entry name" value="L-Aspartase-like"/>
</dbReference>
<dbReference type="PRINTS" id="PR00149">
    <property type="entry name" value="FUMRATELYASE"/>
</dbReference>
<comment type="catalytic activity">
    <reaction evidence="1 12">
        <text>(2S)-2-[5-amino-1-(5-phospho-beta-D-ribosyl)imidazole-4-carboxamido]succinate = 5-amino-1-(5-phospho-beta-D-ribosyl)imidazole-4-carboxamide + fumarate</text>
        <dbReference type="Rhea" id="RHEA:23920"/>
        <dbReference type="ChEBI" id="CHEBI:29806"/>
        <dbReference type="ChEBI" id="CHEBI:58443"/>
        <dbReference type="ChEBI" id="CHEBI:58475"/>
        <dbReference type="EC" id="4.3.2.2"/>
    </reaction>
</comment>
<sequence>MTDQDFDVAAAEEKRRRHDVMAHVHAFGQAAPAAAGIIHWGATSCYCTDNADLIFIRDAIDLLLPKLAVIINKLATFAVKHKALPTLGFTHYQPAQLITVGRRAAQWAQDLLMDLEDISIVRADLRYRGAQGTTGTQASFLEIFRGDGKSVDKLNEILCEKAGFPTCYSISTQTYTRKVDLRVANALAAFGATVQKITGDIRHLANQKEMEEPFEKDQIGSSAMAYKRNPMRCERIAGLGRHLANLNKDASDTYAQQWFERTLDDSAIRRIYIPELFLSADAICMTLDNVVSGLVIYPNTINSRLMQELPFMATEHIIMKLVSLGISRQAAHEEIRVLSHQASDVVKREGGKNDLIDRIKKTEFFKPVWGVVDELLDPTHFIGRCPEQVERFCGEGGEIRKALMPYQKFLEESRDVELSV</sequence>
<dbReference type="SMART" id="SM00998">
    <property type="entry name" value="ADSL_C"/>
    <property type="match status" value="1"/>
</dbReference>
<evidence type="ECO:0000256" key="12">
    <source>
        <dbReference type="RuleBase" id="RU361172"/>
    </source>
</evidence>
<comment type="subunit">
    <text evidence="5">Homotetramer. Residues from neighboring subunits contribute catalytic and substrate-binding residues to each active site.</text>
</comment>
<dbReference type="OrthoDB" id="406045at2759"/>
<evidence type="ECO:0000256" key="1">
    <source>
        <dbReference type="ARBA" id="ARBA00000598"/>
    </source>
</evidence>
<dbReference type="GO" id="GO:0006189">
    <property type="term" value="P:'de novo' IMP biosynthetic process"/>
    <property type="evidence" value="ECO:0007669"/>
    <property type="project" value="UniProtKB-UniPathway"/>
</dbReference>
<proteinExistence type="inferred from homology"/>
<dbReference type="EMBL" id="CAJPDS010000063">
    <property type="protein sequence ID" value="CAF9932480.1"/>
    <property type="molecule type" value="Genomic_DNA"/>
</dbReference>
<evidence type="ECO:0000256" key="3">
    <source>
        <dbReference type="ARBA" id="ARBA00004734"/>
    </source>
</evidence>
<dbReference type="GO" id="GO:0070626">
    <property type="term" value="F:(S)-2-(5-amino-1-(5-phospho-D-ribosyl)imidazole-4-carboxamido) succinate lyase (fumarate-forming) activity"/>
    <property type="evidence" value="ECO:0007669"/>
    <property type="project" value="TreeGrafter"/>
</dbReference>
<comment type="pathway">
    <text evidence="2 12">Purine metabolism; IMP biosynthesis via de novo pathway; 5-amino-1-(5-phospho-D-ribosyl)imidazole-4-carboxamide from 5-amino-1-(5-phospho-D-ribosyl)imidazole-4-carboxylate: step 2/2.</text>
</comment>
<dbReference type="Pfam" id="PF10397">
    <property type="entry name" value="ADSL_C"/>
    <property type="match status" value="1"/>
</dbReference>
<evidence type="ECO:0000313" key="14">
    <source>
        <dbReference type="EMBL" id="CAF9932480.1"/>
    </source>
</evidence>
<dbReference type="PROSITE" id="PS00163">
    <property type="entry name" value="FUMARATE_LYASES"/>
    <property type="match status" value="1"/>
</dbReference>
<evidence type="ECO:0000256" key="2">
    <source>
        <dbReference type="ARBA" id="ARBA00004706"/>
    </source>
</evidence>
<organism evidence="14 15">
    <name type="scientific">Heterodermia speciosa</name>
    <dbReference type="NCBI Taxonomy" id="116794"/>
    <lineage>
        <taxon>Eukaryota</taxon>
        <taxon>Fungi</taxon>
        <taxon>Dikarya</taxon>
        <taxon>Ascomycota</taxon>
        <taxon>Pezizomycotina</taxon>
        <taxon>Lecanoromycetes</taxon>
        <taxon>OSLEUM clade</taxon>
        <taxon>Lecanoromycetidae</taxon>
        <taxon>Caliciales</taxon>
        <taxon>Physciaceae</taxon>
        <taxon>Heterodermia</taxon>
    </lineage>
</organism>
<dbReference type="PANTHER" id="PTHR43172">
    <property type="entry name" value="ADENYLOSUCCINATE LYASE"/>
    <property type="match status" value="1"/>
</dbReference>
<dbReference type="InterPro" id="IPR022761">
    <property type="entry name" value="Fumarate_lyase_N"/>
</dbReference>
<name>A0A8H3IXI5_9LECA</name>
<evidence type="ECO:0000313" key="15">
    <source>
        <dbReference type="Proteomes" id="UP000664521"/>
    </source>
</evidence>
<comment type="similarity">
    <text evidence="4 12">Belongs to the lyase 1 family. Adenylosuccinate lyase subfamily.</text>
</comment>
<evidence type="ECO:0000256" key="8">
    <source>
        <dbReference type="ARBA" id="ARBA00022755"/>
    </source>
</evidence>
<feature type="domain" description="Adenylosuccinate lyase C-terminal" evidence="13">
    <location>
        <begin position="309"/>
        <end position="393"/>
    </location>
</feature>
<comment type="caution">
    <text evidence="14">The sequence shown here is derived from an EMBL/GenBank/DDBJ whole genome shotgun (WGS) entry which is preliminary data.</text>
</comment>
<dbReference type="EC" id="4.3.2.2" evidence="6 12"/>